<dbReference type="InterPro" id="IPR040194">
    <property type="entry name" value="Cwf19-like"/>
</dbReference>
<evidence type="ECO:0000256" key="4">
    <source>
        <dbReference type="SAM" id="Phobius"/>
    </source>
</evidence>
<gene>
    <name evidence="6" type="ORF">BRAPAZ1V2_A10P14890.2</name>
</gene>
<sequence>WRPESYSAEILSDVSISSSSESNRYNSISPPPLVILYLLRVLIESQFFSQVSKSAGPFDALICVGQFFPDSPELLDDFLDYAQGRAQIPIPTYFTGDYGVSAPKILSATAKKAENQGFKMDGLEVCHNLFWLRGSGKFTLHGLSVAYLSGRDSSDGQFGKYSQDDVDALRALADDSGVVDLFLTYPFLGIWIGFFMFHVFFLVIDCWSLICVFTNEWPAGVTNRAKESDIPPAHVSDSSCCDSNVSELVKEVKPRYHIAGSMGVFYAREPYLNVDSSHVTRFLGLAQVGNKNKQKFLHALSPTPTSTMSPSELSAKPPNTTLCPYTLEKGAADSKKRSNDDASDSQYWRYDVSKRQKNGSDGEKLCFKFVCSGSCPRGESCHFQHNAEAREQCRRGVCLDLIIKGKCEKGPECSYKHEFQDLSVQRKPRSENANRSKECWFCLSSPSVESHLIVSVGESFYCALPKGSLVDDHILIIPIEHLPNTLALSPEGESELSRYRNGLRNCYKSQGNDAVFFELVSKRVSHANLQVVPVPSSRARLLPNIFSLAAEKLGFKLVTKKFSDSSEGRKYLQKEYDAALGLFYVELPDGTVLSHTLEENEVFPAQFGREVLAGLLKIPDRADWRNCKISQEEEAKLVEDFKKQFQEFDPFE</sequence>
<keyword evidence="2" id="KW-0863">Zinc-finger</keyword>
<dbReference type="PANTHER" id="PTHR12072">
    <property type="entry name" value="CWF19, CELL CYCLE CONTROL PROTEIN"/>
    <property type="match status" value="1"/>
</dbReference>
<dbReference type="PANTHER" id="PTHR12072:SF4">
    <property type="entry name" value="CWF19-LIKE PROTEIN 1"/>
    <property type="match status" value="1"/>
</dbReference>
<keyword evidence="4" id="KW-1133">Transmembrane helix</keyword>
<evidence type="ECO:0000256" key="2">
    <source>
        <dbReference type="ARBA" id="ARBA00022771"/>
    </source>
</evidence>
<dbReference type="InterPro" id="IPR036855">
    <property type="entry name" value="Znf_CCCH_sf"/>
</dbReference>
<keyword evidence="3" id="KW-0862">Zinc</keyword>
<keyword evidence="4" id="KW-0472">Membrane</keyword>
<dbReference type="EMBL" id="LS974626">
    <property type="protein sequence ID" value="CAG7910243.1"/>
    <property type="molecule type" value="Genomic_DNA"/>
</dbReference>
<evidence type="ECO:0000256" key="3">
    <source>
        <dbReference type="ARBA" id="ARBA00022833"/>
    </source>
</evidence>
<accession>A0A8D9I296</accession>
<reference evidence="6 7" key="1">
    <citation type="submission" date="2021-07" db="EMBL/GenBank/DDBJ databases">
        <authorList>
            <consortium name="Genoscope - CEA"/>
            <person name="William W."/>
        </authorList>
    </citation>
    <scope>NUCLEOTIDE SEQUENCE [LARGE SCALE GENOMIC DNA]</scope>
</reference>
<organism evidence="6 7">
    <name type="scientific">Brassica campestris</name>
    <name type="common">Field mustard</name>
    <dbReference type="NCBI Taxonomy" id="3711"/>
    <lineage>
        <taxon>Eukaryota</taxon>
        <taxon>Viridiplantae</taxon>
        <taxon>Streptophyta</taxon>
        <taxon>Embryophyta</taxon>
        <taxon>Tracheophyta</taxon>
        <taxon>Spermatophyta</taxon>
        <taxon>Magnoliopsida</taxon>
        <taxon>eudicotyledons</taxon>
        <taxon>Gunneridae</taxon>
        <taxon>Pentapetalae</taxon>
        <taxon>rosids</taxon>
        <taxon>malvids</taxon>
        <taxon>Brassicales</taxon>
        <taxon>Brassicaceae</taxon>
        <taxon>Brassiceae</taxon>
        <taxon>Brassica</taxon>
    </lineage>
</organism>
<feature type="transmembrane region" description="Helical" evidence="4">
    <location>
        <begin position="182"/>
        <end position="204"/>
    </location>
</feature>
<feature type="domain" description="C3H1-type" evidence="5">
    <location>
        <begin position="394"/>
        <end position="419"/>
    </location>
</feature>
<dbReference type="Proteomes" id="UP000694005">
    <property type="component" value="Chromosome A10"/>
</dbReference>
<dbReference type="InterPro" id="IPR000571">
    <property type="entry name" value="Znf_CCCH"/>
</dbReference>
<evidence type="ECO:0000256" key="1">
    <source>
        <dbReference type="ARBA" id="ARBA00022723"/>
    </source>
</evidence>
<feature type="non-terminal residue" evidence="6">
    <location>
        <position position="652"/>
    </location>
</feature>
<proteinExistence type="predicted"/>
<dbReference type="InterPro" id="IPR036265">
    <property type="entry name" value="HIT-like_sf"/>
</dbReference>
<dbReference type="InterPro" id="IPR006767">
    <property type="entry name" value="Cwf19-like_C_dom-2"/>
</dbReference>
<dbReference type="Gene3D" id="3.30.428.10">
    <property type="entry name" value="HIT-like"/>
    <property type="match status" value="1"/>
</dbReference>
<name>A0A8D9I296_BRACM</name>
<keyword evidence="1" id="KW-0479">Metal-binding</keyword>
<dbReference type="AlphaFoldDB" id="A0A8D9I296"/>
<keyword evidence="4" id="KW-0812">Transmembrane</keyword>
<dbReference type="GO" id="GO:0008270">
    <property type="term" value="F:zinc ion binding"/>
    <property type="evidence" value="ECO:0007669"/>
    <property type="project" value="UniProtKB-KW"/>
</dbReference>
<dbReference type="InterPro" id="IPR006768">
    <property type="entry name" value="Cwf19-like_C_dom-1"/>
</dbReference>
<dbReference type="SMART" id="SM00356">
    <property type="entry name" value="ZnF_C3H1"/>
    <property type="match status" value="2"/>
</dbReference>
<dbReference type="Gramene" id="A10p14890.2_BraZ1">
    <property type="protein sequence ID" value="A10p14890.2_BraZ1.CDS"/>
    <property type="gene ID" value="A10g14890.2_BraZ1"/>
</dbReference>
<evidence type="ECO:0000259" key="5">
    <source>
        <dbReference type="SMART" id="SM00356"/>
    </source>
</evidence>
<dbReference type="SUPFAM" id="SSF54197">
    <property type="entry name" value="HIT-like"/>
    <property type="match status" value="1"/>
</dbReference>
<evidence type="ECO:0000313" key="7">
    <source>
        <dbReference type="Proteomes" id="UP000694005"/>
    </source>
</evidence>
<dbReference type="Gene3D" id="4.10.1000.10">
    <property type="entry name" value="Zinc finger, CCCH-type"/>
    <property type="match status" value="1"/>
</dbReference>
<evidence type="ECO:0000313" key="6">
    <source>
        <dbReference type="EMBL" id="CAG7910243.1"/>
    </source>
</evidence>
<protein>
    <recommendedName>
        <fullName evidence="5">C3H1-type domain-containing protein</fullName>
    </recommendedName>
</protein>
<dbReference type="Pfam" id="PF04677">
    <property type="entry name" value="CwfJ_C_1"/>
    <property type="match status" value="1"/>
</dbReference>
<dbReference type="Pfam" id="PF04676">
    <property type="entry name" value="CwfJ_C_2"/>
    <property type="match status" value="1"/>
</dbReference>
<dbReference type="SUPFAM" id="SSF90229">
    <property type="entry name" value="CCCH zinc finger"/>
    <property type="match status" value="1"/>
</dbReference>
<dbReference type="FunFam" id="3.30.428.10:FF:000018">
    <property type="entry name" value="Zinc finger CCCH domain-containing protein 59"/>
    <property type="match status" value="1"/>
</dbReference>
<feature type="domain" description="C3H1-type" evidence="5">
    <location>
        <begin position="360"/>
        <end position="387"/>
    </location>
</feature>
<dbReference type="CDD" id="cd07380">
    <property type="entry name" value="MPP_CWF19_N"/>
    <property type="match status" value="1"/>
</dbReference>